<evidence type="ECO:0000313" key="10">
    <source>
        <dbReference type="Proteomes" id="UP001596266"/>
    </source>
</evidence>
<dbReference type="InterPro" id="IPR027417">
    <property type="entry name" value="P-loop_NTPase"/>
</dbReference>
<dbReference type="NCBIfam" id="TIGR01128">
    <property type="entry name" value="holA"/>
    <property type="match status" value="1"/>
</dbReference>
<evidence type="ECO:0000256" key="5">
    <source>
        <dbReference type="ARBA" id="ARBA00022932"/>
    </source>
</evidence>
<dbReference type="SUPFAM" id="SSF52540">
    <property type="entry name" value="P-loop containing nucleoside triphosphate hydrolases"/>
    <property type="match status" value="1"/>
</dbReference>
<proteinExistence type="inferred from homology"/>
<protein>
    <recommendedName>
        <fullName evidence="1">DNA-directed DNA polymerase</fullName>
        <ecNumber evidence="1">2.7.7.7</ecNumber>
    </recommendedName>
</protein>
<organism evidence="9 10">
    <name type="scientific">Luteococcus sanguinis</name>
    <dbReference type="NCBI Taxonomy" id="174038"/>
    <lineage>
        <taxon>Bacteria</taxon>
        <taxon>Bacillati</taxon>
        <taxon>Actinomycetota</taxon>
        <taxon>Actinomycetes</taxon>
        <taxon>Propionibacteriales</taxon>
        <taxon>Propionibacteriaceae</taxon>
        <taxon>Luteococcus</taxon>
    </lineage>
</organism>
<keyword evidence="5" id="KW-0239">DNA-directed DNA polymerase</keyword>
<dbReference type="EMBL" id="JBHSUA010000018">
    <property type="protein sequence ID" value="MFC6397128.1"/>
    <property type="molecule type" value="Genomic_DNA"/>
</dbReference>
<feature type="domain" description="DNA polymerase III delta subunit-like C-terminal" evidence="8">
    <location>
        <begin position="200"/>
        <end position="316"/>
    </location>
</feature>
<dbReference type="Gene3D" id="1.20.272.10">
    <property type="match status" value="1"/>
</dbReference>
<keyword evidence="3 9" id="KW-0548">Nucleotidyltransferase</keyword>
<evidence type="ECO:0000256" key="1">
    <source>
        <dbReference type="ARBA" id="ARBA00012417"/>
    </source>
</evidence>
<comment type="catalytic activity">
    <reaction evidence="7">
        <text>DNA(n) + a 2'-deoxyribonucleoside 5'-triphosphate = DNA(n+1) + diphosphate</text>
        <dbReference type="Rhea" id="RHEA:22508"/>
        <dbReference type="Rhea" id="RHEA-COMP:17339"/>
        <dbReference type="Rhea" id="RHEA-COMP:17340"/>
        <dbReference type="ChEBI" id="CHEBI:33019"/>
        <dbReference type="ChEBI" id="CHEBI:61560"/>
        <dbReference type="ChEBI" id="CHEBI:173112"/>
        <dbReference type="EC" id="2.7.7.7"/>
    </reaction>
</comment>
<evidence type="ECO:0000259" key="8">
    <source>
        <dbReference type="Pfam" id="PF21694"/>
    </source>
</evidence>
<keyword evidence="4" id="KW-0235">DNA replication</keyword>
<dbReference type="InterPro" id="IPR008921">
    <property type="entry name" value="DNA_pol3_clamp-load_cplx_C"/>
</dbReference>
<dbReference type="InterPro" id="IPR005790">
    <property type="entry name" value="DNA_polIII_delta"/>
</dbReference>
<comment type="caution">
    <text evidence="9">The sequence shown here is derived from an EMBL/GenBank/DDBJ whole genome shotgun (WGS) entry which is preliminary data.</text>
</comment>
<evidence type="ECO:0000256" key="4">
    <source>
        <dbReference type="ARBA" id="ARBA00022705"/>
    </source>
</evidence>
<evidence type="ECO:0000256" key="6">
    <source>
        <dbReference type="ARBA" id="ARBA00034754"/>
    </source>
</evidence>
<comment type="similarity">
    <text evidence="6">Belongs to the DNA polymerase HolA subunit family.</text>
</comment>
<keyword evidence="10" id="KW-1185">Reference proteome</keyword>
<dbReference type="PANTHER" id="PTHR34388">
    <property type="entry name" value="DNA POLYMERASE III SUBUNIT DELTA"/>
    <property type="match status" value="1"/>
</dbReference>
<gene>
    <name evidence="9" type="primary">holA</name>
    <name evidence="9" type="ORF">ACFP57_09075</name>
</gene>
<reference evidence="10" key="1">
    <citation type="journal article" date="2019" name="Int. J. Syst. Evol. Microbiol.">
        <title>The Global Catalogue of Microorganisms (GCM) 10K type strain sequencing project: providing services to taxonomists for standard genome sequencing and annotation.</title>
        <authorList>
            <consortium name="The Broad Institute Genomics Platform"/>
            <consortium name="The Broad Institute Genome Sequencing Center for Infectious Disease"/>
            <person name="Wu L."/>
            <person name="Ma J."/>
        </authorList>
    </citation>
    <scope>NUCLEOTIDE SEQUENCE [LARGE SCALE GENOMIC DNA]</scope>
    <source>
        <strain evidence="10">CGMCC 1.15277</strain>
    </source>
</reference>
<name>A0ABW1X3D8_9ACTN</name>
<dbReference type="Gene3D" id="3.40.50.300">
    <property type="entry name" value="P-loop containing nucleotide triphosphate hydrolases"/>
    <property type="match status" value="1"/>
</dbReference>
<dbReference type="RefSeq" id="WP_343884679.1">
    <property type="nucleotide sequence ID" value="NZ_BAAAKI010000003.1"/>
</dbReference>
<dbReference type="Proteomes" id="UP001596266">
    <property type="component" value="Unassembled WGS sequence"/>
</dbReference>
<evidence type="ECO:0000256" key="2">
    <source>
        <dbReference type="ARBA" id="ARBA00022679"/>
    </source>
</evidence>
<keyword evidence="2 9" id="KW-0808">Transferase</keyword>
<accession>A0ABW1X3D8</accession>
<sequence length="326" mass="34581">MAAQPVFGTCALVLGPEGLLAERAVAARVHSARRERPDAELSRVDSGQLEGHRFAELTGGSLFSSSNVVVVDDLANLSQDLFGIVLATASAPPEDLCLTLVHGGGQKGKGLLDKLKKAKIPVVEAIAPKTWKLPDFVTDEARRLKVQIDRPAAEALVDALGSDMRTLAGALSQLASDNDGQPITVQVVGRYFGGRAEVTSFAVCEDIMAGNRGPALQKLRWALDTGVAPVLVTSALAGSLRSLGRYFDVRSARMSEGEMAREIGCPPWKVKDLSRQSRSWSPDAVSQALQAVAKADAQVKGAASDPEFALEQLLLAVDRAHLAGRR</sequence>
<evidence type="ECO:0000256" key="7">
    <source>
        <dbReference type="ARBA" id="ARBA00049244"/>
    </source>
</evidence>
<dbReference type="EC" id="2.7.7.7" evidence="1"/>
<dbReference type="PANTHER" id="PTHR34388:SF1">
    <property type="entry name" value="DNA POLYMERASE III SUBUNIT DELTA"/>
    <property type="match status" value="1"/>
</dbReference>
<evidence type="ECO:0000313" key="9">
    <source>
        <dbReference type="EMBL" id="MFC6397128.1"/>
    </source>
</evidence>
<dbReference type="Pfam" id="PF21694">
    <property type="entry name" value="DNA_pol3_delta_C"/>
    <property type="match status" value="1"/>
</dbReference>
<dbReference type="InterPro" id="IPR048466">
    <property type="entry name" value="DNA_pol3_delta-like_C"/>
</dbReference>
<evidence type="ECO:0000256" key="3">
    <source>
        <dbReference type="ARBA" id="ARBA00022695"/>
    </source>
</evidence>
<dbReference type="SUPFAM" id="SSF48019">
    <property type="entry name" value="post-AAA+ oligomerization domain-like"/>
    <property type="match status" value="1"/>
</dbReference>
<dbReference type="GO" id="GO:0003887">
    <property type="term" value="F:DNA-directed DNA polymerase activity"/>
    <property type="evidence" value="ECO:0007669"/>
    <property type="project" value="UniProtKB-EC"/>
</dbReference>